<dbReference type="EMBL" id="CAJQYY010000012">
    <property type="protein sequence ID" value="CAG4898647.1"/>
    <property type="molecule type" value="Genomic_DNA"/>
</dbReference>
<evidence type="ECO:0000256" key="3">
    <source>
        <dbReference type="ARBA" id="ARBA00022692"/>
    </source>
</evidence>
<feature type="transmembrane region" description="Helical" evidence="6">
    <location>
        <begin position="254"/>
        <end position="271"/>
    </location>
</feature>
<keyword evidence="9" id="KW-1185">Reference proteome</keyword>
<proteinExistence type="predicted"/>
<evidence type="ECO:0000313" key="9">
    <source>
        <dbReference type="Proteomes" id="UP000789752"/>
    </source>
</evidence>
<keyword evidence="5 6" id="KW-0472">Membrane</keyword>
<evidence type="ECO:0000256" key="6">
    <source>
        <dbReference type="SAM" id="Phobius"/>
    </source>
</evidence>
<protein>
    <recommendedName>
        <fullName evidence="7">Type II secretion system protein GspF domain-containing protein</fullName>
    </recommendedName>
</protein>
<evidence type="ECO:0000256" key="4">
    <source>
        <dbReference type="ARBA" id="ARBA00022989"/>
    </source>
</evidence>
<comment type="subcellular location">
    <subcellularLocation>
        <location evidence="1">Cell membrane</location>
        <topology evidence="1">Multi-pass membrane protein</topology>
    </subcellularLocation>
</comment>
<feature type="transmembrane region" description="Helical" evidence="6">
    <location>
        <begin position="56"/>
        <end position="89"/>
    </location>
</feature>
<feature type="transmembrane region" description="Helical" evidence="6">
    <location>
        <begin position="223"/>
        <end position="242"/>
    </location>
</feature>
<gene>
    <name evidence="8" type="ORF">R54767_02419</name>
</gene>
<dbReference type="Gene3D" id="1.20.81.30">
    <property type="entry name" value="Type II secretion system (T2SS), domain F"/>
    <property type="match status" value="1"/>
</dbReference>
<keyword evidence="4 6" id="KW-1133">Transmembrane helix</keyword>
<dbReference type="RefSeq" id="WP_228978348.1">
    <property type="nucleotide sequence ID" value="NZ_CAJQYY010000012.1"/>
</dbReference>
<evidence type="ECO:0000256" key="1">
    <source>
        <dbReference type="ARBA" id="ARBA00004651"/>
    </source>
</evidence>
<dbReference type="Pfam" id="PF00482">
    <property type="entry name" value="T2SSF"/>
    <property type="match status" value="1"/>
</dbReference>
<dbReference type="PANTHER" id="PTHR35007">
    <property type="entry name" value="INTEGRAL MEMBRANE PROTEIN-RELATED"/>
    <property type="match status" value="1"/>
</dbReference>
<organism evidence="8 9">
    <name type="scientific">Paraburkholderia gardini</name>
    <dbReference type="NCBI Taxonomy" id="2823469"/>
    <lineage>
        <taxon>Bacteria</taxon>
        <taxon>Pseudomonadati</taxon>
        <taxon>Pseudomonadota</taxon>
        <taxon>Betaproteobacteria</taxon>
        <taxon>Burkholderiales</taxon>
        <taxon>Burkholderiaceae</taxon>
        <taxon>Paraburkholderia</taxon>
    </lineage>
</organism>
<dbReference type="InterPro" id="IPR042094">
    <property type="entry name" value="T2SS_GspF_sf"/>
</dbReference>
<sequence>MTLALILALVFTGILAVIWLIARSGKTALAARSQHMASELEQQLADAFVFVNRQKVATWTMIAMVALPVVTFLLSGSLLVGSVALPLALTLPKKVMARMRAKRIVALEKQLPDALLMLAGALRAGASFPVALESVVHESTPPISEEFDLLMREIRLGIDLDVAMRNVEKRIPIPDFMMVTAAITIAREVGGNLAEALESVARTLREKLQMEGKIRALTSQGRMQGIVMTCLPLLLMLVLRFMEPTAMAPLFGEPVGWATLGVIAVMEFLGYKSISAITRIDV</sequence>
<name>A0ABM8U3G4_9BURK</name>
<evidence type="ECO:0000313" key="8">
    <source>
        <dbReference type="EMBL" id="CAG4898647.1"/>
    </source>
</evidence>
<feature type="domain" description="Type II secretion system protein GspF" evidence="7">
    <location>
        <begin position="115"/>
        <end position="239"/>
    </location>
</feature>
<comment type="caution">
    <text evidence="8">The sequence shown here is derived from an EMBL/GenBank/DDBJ whole genome shotgun (WGS) entry which is preliminary data.</text>
</comment>
<dbReference type="InterPro" id="IPR018076">
    <property type="entry name" value="T2SS_GspF_dom"/>
</dbReference>
<keyword evidence="3 6" id="KW-0812">Transmembrane</keyword>
<accession>A0ABM8U3G4</accession>
<evidence type="ECO:0000256" key="2">
    <source>
        <dbReference type="ARBA" id="ARBA00022475"/>
    </source>
</evidence>
<dbReference type="Proteomes" id="UP000789752">
    <property type="component" value="Unassembled WGS sequence"/>
</dbReference>
<keyword evidence="2" id="KW-1003">Cell membrane</keyword>
<dbReference type="PANTHER" id="PTHR35007:SF1">
    <property type="entry name" value="PILUS ASSEMBLY PROTEIN"/>
    <property type="match status" value="1"/>
</dbReference>
<evidence type="ECO:0000259" key="7">
    <source>
        <dbReference type="Pfam" id="PF00482"/>
    </source>
</evidence>
<reference evidence="8 9" key="1">
    <citation type="submission" date="2021-04" db="EMBL/GenBank/DDBJ databases">
        <authorList>
            <person name="Vanwijnsberghe S."/>
        </authorList>
    </citation>
    <scope>NUCLEOTIDE SEQUENCE [LARGE SCALE GENOMIC DNA]</scope>
    <source>
        <strain evidence="8 9">LMG 32171</strain>
    </source>
</reference>
<evidence type="ECO:0000256" key="5">
    <source>
        <dbReference type="ARBA" id="ARBA00023136"/>
    </source>
</evidence>